<evidence type="ECO:0000256" key="1">
    <source>
        <dbReference type="SAM" id="MobiDB-lite"/>
    </source>
</evidence>
<keyword evidence="2" id="KW-0812">Transmembrane</keyword>
<sequence length="158" mass="18007">MEPGSNRNGAGIEPGSKRNQTGIEPETKRDPTWMEPGLKRNPTGMEQGSNRDGTRIKPGWNRDQIGMEPGSNQDQNTFTRAAALRVTRSRLHLDGNSRRSNDVARLRHSATVIFLFMFDFTFILPVFCDVSFLKHSTRSSWFRVTLWDGARSRHSYHS</sequence>
<organism evidence="3 4">
    <name type="scientific">Scophthalmus maximus</name>
    <name type="common">Turbot</name>
    <name type="synonym">Psetta maxima</name>
    <dbReference type="NCBI Taxonomy" id="52904"/>
    <lineage>
        <taxon>Eukaryota</taxon>
        <taxon>Metazoa</taxon>
        <taxon>Chordata</taxon>
        <taxon>Craniata</taxon>
        <taxon>Vertebrata</taxon>
        <taxon>Euteleostomi</taxon>
        <taxon>Actinopterygii</taxon>
        <taxon>Neopterygii</taxon>
        <taxon>Teleostei</taxon>
        <taxon>Neoteleostei</taxon>
        <taxon>Acanthomorphata</taxon>
        <taxon>Carangaria</taxon>
        <taxon>Pleuronectiformes</taxon>
        <taxon>Pleuronectoidei</taxon>
        <taxon>Scophthalmidae</taxon>
        <taxon>Scophthalmus</taxon>
    </lineage>
</organism>
<evidence type="ECO:0000313" key="3">
    <source>
        <dbReference type="EMBL" id="KAF0033236.1"/>
    </source>
</evidence>
<dbReference type="EMBL" id="VEVO01000013">
    <property type="protein sequence ID" value="KAF0033236.1"/>
    <property type="molecule type" value="Genomic_DNA"/>
</dbReference>
<name>A0A6A4SDM2_SCOMX</name>
<keyword evidence="2" id="KW-0472">Membrane</keyword>
<protein>
    <submittedName>
        <fullName evidence="3">Uncharacterized protein</fullName>
    </submittedName>
</protein>
<proteinExistence type="predicted"/>
<evidence type="ECO:0000256" key="2">
    <source>
        <dbReference type="SAM" id="Phobius"/>
    </source>
</evidence>
<evidence type="ECO:0000313" key="4">
    <source>
        <dbReference type="Proteomes" id="UP000438429"/>
    </source>
</evidence>
<dbReference type="Proteomes" id="UP000438429">
    <property type="component" value="Unassembled WGS sequence"/>
</dbReference>
<accession>A0A6A4SDM2</accession>
<dbReference type="AlphaFoldDB" id="A0A6A4SDM2"/>
<gene>
    <name evidence="3" type="ORF">F2P81_015526</name>
</gene>
<feature type="transmembrane region" description="Helical" evidence="2">
    <location>
        <begin position="112"/>
        <end position="133"/>
    </location>
</feature>
<keyword evidence="2" id="KW-1133">Transmembrane helix</keyword>
<comment type="caution">
    <text evidence="3">The sequence shown here is derived from an EMBL/GenBank/DDBJ whole genome shotgun (WGS) entry which is preliminary data.</text>
</comment>
<reference evidence="3 4" key="1">
    <citation type="submission" date="2019-06" db="EMBL/GenBank/DDBJ databases">
        <title>Draft genomes of female and male turbot (Scophthalmus maximus).</title>
        <authorList>
            <person name="Xu H."/>
            <person name="Xu X.-W."/>
            <person name="Shao C."/>
            <person name="Chen S."/>
        </authorList>
    </citation>
    <scope>NUCLEOTIDE SEQUENCE [LARGE SCALE GENOMIC DNA]</scope>
    <source>
        <strain evidence="3">Ysfricsl-2016a</strain>
        <tissue evidence="3">Blood</tissue>
    </source>
</reference>
<feature type="region of interest" description="Disordered" evidence="1">
    <location>
        <begin position="1"/>
        <end position="75"/>
    </location>
</feature>